<evidence type="ECO:0000256" key="1">
    <source>
        <dbReference type="SAM" id="MobiDB-lite"/>
    </source>
</evidence>
<organism evidence="2 3">
    <name type="scientific">Pleodorina starrii</name>
    <dbReference type="NCBI Taxonomy" id="330485"/>
    <lineage>
        <taxon>Eukaryota</taxon>
        <taxon>Viridiplantae</taxon>
        <taxon>Chlorophyta</taxon>
        <taxon>core chlorophytes</taxon>
        <taxon>Chlorophyceae</taxon>
        <taxon>CS clade</taxon>
        <taxon>Chlamydomonadales</taxon>
        <taxon>Volvocaceae</taxon>
        <taxon>Pleodorina</taxon>
    </lineage>
</organism>
<accession>A0A9W6EXW2</accession>
<dbReference type="AlphaFoldDB" id="A0A9W6EXW2"/>
<name>A0A9W6EXW2_9CHLO</name>
<evidence type="ECO:0000313" key="3">
    <source>
        <dbReference type="Proteomes" id="UP001165080"/>
    </source>
</evidence>
<dbReference type="EMBL" id="BRXU01000002">
    <property type="protein sequence ID" value="GLC48854.1"/>
    <property type="molecule type" value="Genomic_DNA"/>
</dbReference>
<keyword evidence="3" id="KW-1185">Reference proteome</keyword>
<gene>
    <name evidence="2" type="primary">PLEST005871</name>
    <name evidence="2" type="ORF">PLESTB_000155700</name>
</gene>
<protein>
    <submittedName>
        <fullName evidence="2">Uncharacterized protein</fullName>
    </submittedName>
</protein>
<evidence type="ECO:0000313" key="2">
    <source>
        <dbReference type="EMBL" id="GLC48854.1"/>
    </source>
</evidence>
<reference evidence="2 3" key="1">
    <citation type="journal article" date="2023" name="Commun. Biol.">
        <title>Reorganization of the ancestral sex-determining regions during the evolution of trioecy in Pleodorina starrii.</title>
        <authorList>
            <person name="Takahashi K."/>
            <person name="Suzuki S."/>
            <person name="Kawai-Toyooka H."/>
            <person name="Yamamoto K."/>
            <person name="Hamaji T."/>
            <person name="Ootsuki R."/>
            <person name="Yamaguchi H."/>
            <person name="Kawachi M."/>
            <person name="Higashiyama T."/>
            <person name="Nozaki H."/>
        </authorList>
    </citation>
    <scope>NUCLEOTIDE SEQUENCE [LARGE SCALE GENOMIC DNA]</scope>
    <source>
        <strain evidence="2 3">NIES-4479</strain>
    </source>
</reference>
<proteinExistence type="predicted"/>
<feature type="compositionally biased region" description="Low complexity" evidence="1">
    <location>
        <begin position="135"/>
        <end position="145"/>
    </location>
</feature>
<feature type="region of interest" description="Disordered" evidence="1">
    <location>
        <begin position="95"/>
        <end position="147"/>
    </location>
</feature>
<comment type="caution">
    <text evidence="2">The sequence shown here is derived from an EMBL/GenBank/DDBJ whole genome shotgun (WGS) entry which is preliminary data.</text>
</comment>
<feature type="compositionally biased region" description="Low complexity" evidence="1">
    <location>
        <begin position="191"/>
        <end position="203"/>
    </location>
</feature>
<dbReference type="Proteomes" id="UP001165080">
    <property type="component" value="Unassembled WGS sequence"/>
</dbReference>
<feature type="region of interest" description="Disordered" evidence="1">
    <location>
        <begin position="191"/>
        <end position="223"/>
    </location>
</feature>
<sequence length="223" mass="22846">MSRIGASRLATHRPNTLWFDLDALDERTAYGTHTDRPYSRTSALGPGKHLVRGNSFIARASGSGGFGVGGVGGWAGDTAMAWGGWAAASPYRGGGGGGGGGGSTTVRGVSTAPWRSETIGGRREAVSPARGESKQQQQQRQQQQQAKNQSISRLWSCYAPAAAQKRPAALALWATVAFRSAAAARNRPGRKAAAAGSGSAVAGDPRVSGAVGRSASCTPLGPW</sequence>